<evidence type="ECO:0000313" key="2">
    <source>
        <dbReference type="EMBL" id="TCX60282.1"/>
    </source>
</evidence>
<dbReference type="EMBL" id="SDCM01000082">
    <property type="protein sequence ID" value="TCX60282.1"/>
    <property type="molecule type" value="Genomic_DNA"/>
</dbReference>
<proteinExistence type="predicted"/>
<reference evidence="2" key="1">
    <citation type="submission" date="2019-01" db="EMBL/GenBank/DDBJ databases">
        <authorList>
            <person name="Lista F."/>
            <person name="Anselmo A."/>
        </authorList>
    </citation>
    <scope>NUCLEOTIDE SEQUENCE</scope>
    <source>
        <strain evidence="2">10S</strain>
    </source>
</reference>
<protein>
    <submittedName>
        <fullName evidence="2">Uncharacterized protein</fullName>
    </submittedName>
</protein>
<accession>A0A483K9B8</accession>
<name>A0A483K9B8_KLEPN</name>
<sequence length="73" mass="8443">MNELVKLTADVEHLLASRVDYSGVNAKRSPNNPDDARSRAARKCPNRQSLPEHKKSYHTQYAYNEFMPFEYAD</sequence>
<feature type="region of interest" description="Disordered" evidence="1">
    <location>
        <begin position="23"/>
        <end position="56"/>
    </location>
</feature>
<comment type="caution">
    <text evidence="2">The sequence shown here is derived from an EMBL/GenBank/DDBJ whole genome shotgun (WGS) entry which is preliminary data.</text>
</comment>
<evidence type="ECO:0000256" key="1">
    <source>
        <dbReference type="SAM" id="MobiDB-lite"/>
    </source>
</evidence>
<organism evidence="2">
    <name type="scientific">Klebsiella pneumoniae</name>
    <dbReference type="NCBI Taxonomy" id="573"/>
    <lineage>
        <taxon>Bacteria</taxon>
        <taxon>Pseudomonadati</taxon>
        <taxon>Pseudomonadota</taxon>
        <taxon>Gammaproteobacteria</taxon>
        <taxon>Enterobacterales</taxon>
        <taxon>Enterobacteriaceae</taxon>
        <taxon>Klebsiella/Raoultella group</taxon>
        <taxon>Klebsiella</taxon>
        <taxon>Klebsiella pneumoniae complex</taxon>
    </lineage>
</organism>
<dbReference type="AlphaFoldDB" id="A0A483K9B8"/>
<gene>
    <name evidence="2" type="ORF">ETE64_25650</name>
</gene>
<dbReference type="RefSeq" id="WP_023341983.1">
    <property type="nucleotide sequence ID" value="NZ_CAAGZR010000072.1"/>
</dbReference>